<dbReference type="Gene3D" id="3.90.550.10">
    <property type="entry name" value="Spore Coat Polysaccharide Biosynthesis Protein SpsA, Chain A"/>
    <property type="match status" value="1"/>
</dbReference>
<gene>
    <name evidence="3" type="ORF">HW542_12765</name>
</gene>
<evidence type="ECO:0000313" key="3">
    <source>
        <dbReference type="EMBL" id="NVN47672.1"/>
    </source>
</evidence>
<accession>A0ABX2P932</accession>
<evidence type="ECO:0000256" key="1">
    <source>
        <dbReference type="ARBA" id="ARBA00022842"/>
    </source>
</evidence>
<proteinExistence type="predicted"/>
<dbReference type="RefSeq" id="WP_267310465.1">
    <property type="nucleotide sequence ID" value="NZ_JABXXV010000007.1"/>
</dbReference>
<name>A0ABX2P932_9PROT</name>
<keyword evidence="4" id="KW-1185">Reference proteome</keyword>
<keyword evidence="3" id="KW-0808">Transferase</keyword>
<evidence type="ECO:0000313" key="4">
    <source>
        <dbReference type="Proteomes" id="UP001516351"/>
    </source>
</evidence>
<dbReference type="Proteomes" id="UP001516351">
    <property type="component" value="Unassembled WGS sequence"/>
</dbReference>
<dbReference type="EMBL" id="JABXXV010000007">
    <property type="protein sequence ID" value="NVN47672.1"/>
    <property type="molecule type" value="Genomic_DNA"/>
</dbReference>
<dbReference type="Pfam" id="PF12804">
    <property type="entry name" value="NTP_transf_3"/>
    <property type="match status" value="1"/>
</dbReference>
<dbReference type="GO" id="GO:0016740">
    <property type="term" value="F:transferase activity"/>
    <property type="evidence" value="ECO:0007669"/>
    <property type="project" value="UniProtKB-KW"/>
</dbReference>
<reference evidence="3 4" key="1">
    <citation type="submission" date="2020-06" db="EMBL/GenBank/DDBJ databases">
        <title>Synonyms of Asaia species.</title>
        <authorList>
            <person name="Sombolestani A."/>
        </authorList>
    </citation>
    <scope>NUCLEOTIDE SEQUENCE [LARGE SCALE GENOMIC DNA]</scope>
    <source>
        <strain evidence="3 4">LMG 27047</strain>
    </source>
</reference>
<organism evidence="3 4">
    <name type="scientific">Asaia spathodeae</name>
    <dbReference type="NCBI Taxonomy" id="657016"/>
    <lineage>
        <taxon>Bacteria</taxon>
        <taxon>Pseudomonadati</taxon>
        <taxon>Pseudomonadota</taxon>
        <taxon>Alphaproteobacteria</taxon>
        <taxon>Acetobacterales</taxon>
        <taxon>Acetobacteraceae</taxon>
        <taxon>Asaia</taxon>
    </lineage>
</organism>
<comment type="caution">
    <text evidence="3">The sequence shown here is derived from an EMBL/GenBank/DDBJ whole genome shotgun (WGS) entry which is preliminary data.</text>
</comment>
<protein>
    <submittedName>
        <fullName evidence="3">NTP transferase domain-containing protein</fullName>
    </submittedName>
</protein>
<evidence type="ECO:0000259" key="2">
    <source>
        <dbReference type="Pfam" id="PF12804"/>
    </source>
</evidence>
<dbReference type="InterPro" id="IPR025877">
    <property type="entry name" value="MobA-like_NTP_Trfase"/>
</dbReference>
<dbReference type="SUPFAM" id="SSF53448">
    <property type="entry name" value="Nucleotide-diphospho-sugar transferases"/>
    <property type="match status" value="1"/>
</dbReference>
<sequence length="229" mass="25533">MPIVKHAVIAAAGLGSRLGHGKPKCLEKFDNVTIIEHLLSLLADVPDVRVVVGFMEAEVIQEVARLRPDAIIVRNSSFRTTTTLHSYTIGSKGIHGDCLFMDADLLIVPETFHAFISGCQPSVARLALTKAKTNDAVFVDLEGNKVVGFRRDDPTEWEWSNVSWLPVSIFNDIGNTAVYEHLINFLPISSAVLDSWEIDTLDDFDRANKMRHLFMLGKRNKEGFRRASD</sequence>
<dbReference type="InterPro" id="IPR029044">
    <property type="entry name" value="Nucleotide-diphossugar_trans"/>
</dbReference>
<keyword evidence="1" id="KW-0460">Magnesium</keyword>
<feature type="domain" description="MobA-like NTP transferase" evidence="2">
    <location>
        <begin position="7"/>
        <end position="130"/>
    </location>
</feature>